<feature type="region of interest" description="Disordered" evidence="1">
    <location>
        <begin position="1"/>
        <end position="34"/>
    </location>
</feature>
<comment type="caution">
    <text evidence="2">The sequence shown here is derived from an EMBL/GenBank/DDBJ whole genome shotgun (WGS) entry which is preliminary data.</text>
</comment>
<evidence type="ECO:0000313" key="2">
    <source>
        <dbReference type="EMBL" id="GLW91793.1"/>
    </source>
</evidence>
<name>A0A9W6QJW6_9PSEU</name>
<accession>A0A9W6QJW6</accession>
<dbReference type="Proteomes" id="UP001165042">
    <property type="component" value="Unassembled WGS sequence"/>
</dbReference>
<dbReference type="AlphaFoldDB" id="A0A9W6QJW6"/>
<evidence type="ECO:0000256" key="1">
    <source>
        <dbReference type="SAM" id="MobiDB-lite"/>
    </source>
</evidence>
<dbReference type="EMBL" id="BSSD01000003">
    <property type="protein sequence ID" value="GLW91793.1"/>
    <property type="molecule type" value="Genomic_DNA"/>
</dbReference>
<protein>
    <submittedName>
        <fullName evidence="2">Uncharacterized protein</fullName>
    </submittedName>
</protein>
<organism evidence="2 3">
    <name type="scientific">Actinokineospora globicatena</name>
    <dbReference type="NCBI Taxonomy" id="103729"/>
    <lineage>
        <taxon>Bacteria</taxon>
        <taxon>Bacillati</taxon>
        <taxon>Actinomycetota</taxon>
        <taxon>Actinomycetes</taxon>
        <taxon>Pseudonocardiales</taxon>
        <taxon>Pseudonocardiaceae</taxon>
        <taxon>Actinokineospora</taxon>
    </lineage>
</organism>
<reference evidence="2" key="1">
    <citation type="submission" date="2023-02" db="EMBL/GenBank/DDBJ databases">
        <title>Actinokineospora globicatena NBRC 15670.</title>
        <authorList>
            <person name="Ichikawa N."/>
            <person name="Sato H."/>
            <person name="Tonouchi N."/>
        </authorList>
    </citation>
    <scope>NUCLEOTIDE SEQUENCE</scope>
    <source>
        <strain evidence="2">NBRC 15670</strain>
    </source>
</reference>
<keyword evidence="3" id="KW-1185">Reference proteome</keyword>
<evidence type="ECO:0000313" key="3">
    <source>
        <dbReference type="Proteomes" id="UP001165042"/>
    </source>
</evidence>
<proteinExistence type="predicted"/>
<sequence>MSSRRRYTPPTHGTAVWDPGTGRPVAPSLECPQGHSLTEDNRVDLGYAFVHYRCTVCAEAGHVDPYLRLRRPPIQFTAPQG</sequence>
<dbReference type="RefSeq" id="WP_285610569.1">
    <property type="nucleotide sequence ID" value="NZ_BSSD01000003.1"/>
</dbReference>
<gene>
    <name evidence="2" type="ORF">Aglo03_26090</name>
</gene>